<reference evidence="1 2" key="1">
    <citation type="journal article" date="2016" name="Nat. Commun.">
        <title>Thousands of microbial genomes shed light on interconnected biogeochemical processes in an aquifer system.</title>
        <authorList>
            <person name="Anantharaman K."/>
            <person name="Brown C.T."/>
            <person name="Hug L.A."/>
            <person name="Sharon I."/>
            <person name="Castelle C.J."/>
            <person name="Probst A.J."/>
            <person name="Thomas B.C."/>
            <person name="Singh A."/>
            <person name="Wilkins M.J."/>
            <person name="Karaoz U."/>
            <person name="Brodie E.L."/>
            <person name="Williams K.H."/>
            <person name="Hubbard S.S."/>
            <person name="Banfield J.F."/>
        </authorList>
    </citation>
    <scope>NUCLEOTIDE SEQUENCE [LARGE SCALE GENOMIC DNA]</scope>
</reference>
<organism evidence="1 2">
    <name type="scientific">Candidatus Kaiserbacteria bacterium RIFCSPHIGHO2_02_FULL_54_22</name>
    <dbReference type="NCBI Taxonomy" id="1798495"/>
    <lineage>
        <taxon>Bacteria</taxon>
        <taxon>Candidatus Kaiseribacteriota</taxon>
    </lineage>
</organism>
<accession>A0A1F6DJE5</accession>
<evidence type="ECO:0000313" key="2">
    <source>
        <dbReference type="Proteomes" id="UP000178532"/>
    </source>
</evidence>
<gene>
    <name evidence="1" type="ORF">A3C19_01705</name>
</gene>
<dbReference type="Proteomes" id="UP000178532">
    <property type="component" value="Unassembled WGS sequence"/>
</dbReference>
<comment type="caution">
    <text evidence="1">The sequence shown here is derived from an EMBL/GenBank/DDBJ whole genome shotgun (WGS) entry which is preliminary data.</text>
</comment>
<protein>
    <submittedName>
        <fullName evidence="1">Uncharacterized protein</fullName>
    </submittedName>
</protein>
<proteinExistence type="predicted"/>
<evidence type="ECO:0000313" key="1">
    <source>
        <dbReference type="EMBL" id="OGG61450.1"/>
    </source>
</evidence>
<sequence>MGDYRFLLALLMCQTARAYGYPVIVVDGSPDHARACELLFAAGATQVIQQTEPGTGASRRQCIKACLDAIQTANLLDIAGFAHAHGEFSDIQVIAWIEPEKVGMVAVLAPCIAMIVAGYDIIIPWRNHFFAPNQYPPYQALSEARANAEMAEITGLNLDWMIGPHIMSRRAAELMMSYRGQSRIDPNVKYDDNWGILFIPMLWALQDGMKVGSCPVDYAHPAIQAAIEVGEKWDEKRDVQRTALVAAMRQEAELIGLKRAAA</sequence>
<name>A0A1F6DJE5_9BACT</name>
<dbReference type="EMBL" id="MFLI01000020">
    <property type="protein sequence ID" value="OGG61450.1"/>
    <property type="molecule type" value="Genomic_DNA"/>
</dbReference>
<dbReference type="AlphaFoldDB" id="A0A1F6DJE5"/>